<accession>A0AAX3FJJ4</accession>
<evidence type="ECO:0000313" key="1">
    <source>
        <dbReference type="EMBL" id="VEE89331.1"/>
    </source>
</evidence>
<proteinExistence type="predicted"/>
<name>A0AAX3FJJ4_ACTEU</name>
<protein>
    <submittedName>
        <fullName evidence="1">Uncharacterized protein</fullName>
    </submittedName>
</protein>
<dbReference type="RefSeq" id="WP_005620740.1">
    <property type="nucleotide sequence ID" value="NZ_LR134310.1"/>
</dbReference>
<organism evidence="1 2">
    <name type="scientific">Actinobacillus equuli</name>
    <dbReference type="NCBI Taxonomy" id="718"/>
    <lineage>
        <taxon>Bacteria</taxon>
        <taxon>Pseudomonadati</taxon>
        <taxon>Pseudomonadota</taxon>
        <taxon>Gammaproteobacteria</taxon>
        <taxon>Pasteurellales</taxon>
        <taxon>Pasteurellaceae</taxon>
        <taxon>Actinobacillus</taxon>
    </lineage>
</organism>
<evidence type="ECO:0000313" key="2">
    <source>
        <dbReference type="Proteomes" id="UP000268529"/>
    </source>
</evidence>
<dbReference type="AlphaFoldDB" id="A0AAX3FJJ4"/>
<sequence length="93" mass="10712">MENLTINFCTSDEEVKFANIDKLKLLLCLCEAKLEKDITLPFQHVTVLGTDYITDDYADLIKSLRKFTGLSRKIGLSFIIWENEAQKSSDFNF</sequence>
<reference evidence="1 2" key="1">
    <citation type="submission" date="2018-12" db="EMBL/GenBank/DDBJ databases">
        <authorList>
            <consortium name="Pathogen Informatics"/>
        </authorList>
    </citation>
    <scope>NUCLEOTIDE SEQUENCE [LARGE SCALE GENOMIC DNA]</scope>
    <source>
        <strain evidence="1 2">NCTC8529</strain>
    </source>
</reference>
<dbReference type="Proteomes" id="UP000268529">
    <property type="component" value="Chromosome"/>
</dbReference>
<dbReference type="EMBL" id="LR134310">
    <property type="protein sequence ID" value="VEE89331.1"/>
    <property type="molecule type" value="Genomic_DNA"/>
</dbReference>
<gene>
    <name evidence="1" type="ORF">NCTC8529_00229</name>
</gene>
<dbReference type="GeneID" id="92742854"/>